<evidence type="ECO:0000259" key="2">
    <source>
        <dbReference type="Pfam" id="PF00326"/>
    </source>
</evidence>
<reference evidence="4" key="1">
    <citation type="submission" date="2022-06" db="EMBL/GenBank/DDBJ databases">
        <title>Sphingomonas sp. nov. isolated from rhizosphere soil of tomato.</title>
        <authorList>
            <person name="Dong H."/>
            <person name="Gao R."/>
        </authorList>
    </citation>
    <scope>NUCLEOTIDE SEQUENCE</scope>
    <source>
        <strain evidence="4">MMSM24</strain>
    </source>
</reference>
<evidence type="ECO:0000256" key="1">
    <source>
        <dbReference type="SAM" id="SignalP"/>
    </source>
</evidence>
<proteinExistence type="predicted"/>
<dbReference type="GO" id="GO:0008239">
    <property type="term" value="F:dipeptidyl-peptidase activity"/>
    <property type="evidence" value="ECO:0007669"/>
    <property type="project" value="TreeGrafter"/>
</dbReference>
<keyword evidence="1" id="KW-0732">Signal</keyword>
<dbReference type="GO" id="GO:0008236">
    <property type="term" value="F:serine-type peptidase activity"/>
    <property type="evidence" value="ECO:0007669"/>
    <property type="project" value="InterPro"/>
</dbReference>
<feature type="signal peptide" evidence="1">
    <location>
        <begin position="1"/>
        <end position="30"/>
    </location>
</feature>
<keyword evidence="5" id="KW-1185">Reference proteome</keyword>
<dbReference type="Pfam" id="PF00930">
    <property type="entry name" value="DPPIV_N"/>
    <property type="match status" value="1"/>
</dbReference>
<dbReference type="EMBL" id="JANFAV010000017">
    <property type="protein sequence ID" value="MCW6536931.1"/>
    <property type="molecule type" value="Genomic_DNA"/>
</dbReference>
<dbReference type="Gene3D" id="3.40.50.1820">
    <property type="entry name" value="alpha/beta hydrolase"/>
    <property type="match status" value="1"/>
</dbReference>
<dbReference type="AlphaFoldDB" id="A0AA42CVT2"/>
<dbReference type="GO" id="GO:0006508">
    <property type="term" value="P:proteolysis"/>
    <property type="evidence" value="ECO:0007669"/>
    <property type="project" value="InterPro"/>
</dbReference>
<name>A0AA42CVT2_9SPHN</name>
<dbReference type="InterPro" id="IPR029058">
    <property type="entry name" value="AB_hydrolase_fold"/>
</dbReference>
<feature type="domain" description="Dipeptidylpeptidase IV N-terminal" evidence="3">
    <location>
        <begin position="145"/>
        <end position="503"/>
    </location>
</feature>
<sequence>MIGHQIFQFRPWLAAGFAVSLMCGSAGVVAQPAADNEARLNRALAFTSGKLLKKMRNHAIKIHWIGTGDRFWFRHELAQGSEYLLVDAATGNRRPAFDHRRLATALGKATGETLEADKLELTSLELSSDPQRLTVGVEEARFRCDLEKILCARSTDTKPGADQVVSPDGSSIVFRRDYNLWLRTLATGQERQLTHDGIKDFAYGDTDAYIDEAKVATRRAGAPAPLLGVHWSPDGRRILALRQDLRAVPARLVLTEYLPPDRTDPVMHVRHAAVPNDPQRAASAMTIVDARTGAATPVQIDPQSMNDWALPYFTLGGFIRWDEAGNAFIIGANRGGTRYRLSRIDMKTGAVRDVVTEEGRFSLRLNPYDYARPNVHVLKNGREAIWYSERDGWGHLYLYDVATGRVKRQLTKGAWVVADLVRIDEAQRQVYFTATGRERGRNLYYRHLYRVALDGGIPELLTPEDADHEFDADQDFWEGPRPGSDFSPNGRYFVDSFSTATTPARYLIRAASGKLVGQLAEADDSALRASGWAPPEQFVTKAADGATDLYGVIYKPRDFDPTKKYPVIEQTYPGPQGKFAPATFRGYFDYMQPSATAELGFIVVYLDGRGTAYRSREFRDTFRGTDDPFGSADHAAALRNLGRARPYLDLDRVGIAGQSFGGYGSLRAMLLHPDLYKACVSSVGPGEWIDFPGDTSNERFFGVPGQSKQARDYFDLISNVRLADRLKGNLLLIYGGIDEIVPMRSGFKLIDALVRANKQFDLLLVPDSPHHVGAEPYGVERGMRFFMDHLGGPMPTSFRKQEP</sequence>
<dbReference type="InterPro" id="IPR002469">
    <property type="entry name" value="Peptidase_S9B_N"/>
</dbReference>
<dbReference type="Pfam" id="PF00326">
    <property type="entry name" value="Peptidase_S9"/>
    <property type="match status" value="1"/>
</dbReference>
<dbReference type="RefSeq" id="WP_265270764.1">
    <property type="nucleotide sequence ID" value="NZ_JANFAV010000017.1"/>
</dbReference>
<organism evidence="4 5">
    <name type="scientific">Sphingomonas lycopersici</name>
    <dbReference type="NCBI Taxonomy" id="2951807"/>
    <lineage>
        <taxon>Bacteria</taxon>
        <taxon>Pseudomonadati</taxon>
        <taxon>Pseudomonadota</taxon>
        <taxon>Alphaproteobacteria</taxon>
        <taxon>Sphingomonadales</taxon>
        <taxon>Sphingomonadaceae</taxon>
        <taxon>Sphingomonas</taxon>
    </lineage>
</organism>
<dbReference type="SUPFAM" id="SSF53474">
    <property type="entry name" value="alpha/beta-Hydrolases"/>
    <property type="match status" value="1"/>
</dbReference>
<comment type="caution">
    <text evidence="4">The sequence shown here is derived from an EMBL/GenBank/DDBJ whole genome shotgun (WGS) entry which is preliminary data.</text>
</comment>
<dbReference type="Proteomes" id="UP001165565">
    <property type="component" value="Unassembled WGS sequence"/>
</dbReference>
<dbReference type="PANTHER" id="PTHR11731">
    <property type="entry name" value="PROTEASE FAMILY S9B,C DIPEPTIDYL-PEPTIDASE IV-RELATED"/>
    <property type="match status" value="1"/>
</dbReference>
<dbReference type="PANTHER" id="PTHR11731:SF193">
    <property type="entry name" value="DIPEPTIDYL PEPTIDASE 9"/>
    <property type="match status" value="1"/>
</dbReference>
<evidence type="ECO:0000313" key="5">
    <source>
        <dbReference type="Proteomes" id="UP001165565"/>
    </source>
</evidence>
<dbReference type="Gene3D" id="2.140.10.30">
    <property type="entry name" value="Dipeptidylpeptidase IV, N-terminal domain"/>
    <property type="match status" value="1"/>
</dbReference>
<dbReference type="SUPFAM" id="SSF82171">
    <property type="entry name" value="DPP6 N-terminal domain-like"/>
    <property type="match status" value="1"/>
</dbReference>
<evidence type="ECO:0000259" key="3">
    <source>
        <dbReference type="Pfam" id="PF00930"/>
    </source>
</evidence>
<evidence type="ECO:0000313" key="4">
    <source>
        <dbReference type="EMBL" id="MCW6536931.1"/>
    </source>
</evidence>
<feature type="domain" description="Peptidase S9 prolyl oligopeptidase catalytic" evidence="2">
    <location>
        <begin position="591"/>
        <end position="791"/>
    </location>
</feature>
<dbReference type="InterPro" id="IPR050278">
    <property type="entry name" value="Serine_Prot_S9B/DPPIV"/>
</dbReference>
<protein>
    <submittedName>
        <fullName evidence="4">S9 family peptidase</fullName>
    </submittedName>
</protein>
<accession>A0AA42CVT2</accession>
<gene>
    <name evidence="4" type="ORF">NEE01_19305</name>
</gene>
<feature type="chain" id="PRO_5041288765" evidence="1">
    <location>
        <begin position="31"/>
        <end position="803"/>
    </location>
</feature>
<dbReference type="InterPro" id="IPR001375">
    <property type="entry name" value="Peptidase_S9_cat"/>
</dbReference>